<gene>
    <name evidence="3" type="ORF">Y981_06820</name>
</gene>
<protein>
    <submittedName>
        <fullName evidence="3">Uncharacterized protein</fullName>
    </submittedName>
</protein>
<keyword evidence="2" id="KW-0472">Membrane</keyword>
<dbReference type="HOGENOM" id="CLU_590252_0_0_0"/>
<sequence length="483" mass="54204">MHRFMSRSKKLIVSAGGVIFLTAILSFLTPVLVESSISWASPIENPSGARKTGVRGIPAGFDVLRKAQKDIQHDLGLPETPSSPSSETRDTSSNGSSPYTAGTLLVIAVMGLFALFFIVYRETRRLGKTGLAETTGFSPERLSDDISEESPAFPEFPDISSLLMKENLAEFPDYELPRNIEQSGRELAEKLDTILSFIRRGLGRFREDVRLSLYHFDESSGFPVLLSLSSGKKYPDFYWPPPLSGLFAEKNIPVAKEHSITGSFLDGTRVETISFPFYDGFGSLFFLLLSLTGEREIPENWLSSGRKLTQNLRPFLEGYARIHYLPVTSTRTKDGGPDSRSLENRMIEELVKGRHLGTRFSLLFIRIASPALRGNTPEMNLFFRVFGDRLLQCLRSSDLMLSHGEGSFTMLLPETIKAEAHIVLNRAMDIFEEQSKRYGQLGLRFHSDLREIRADEVEHPETILGRLSRLNVPSEGMEPHQYV</sequence>
<accession>A0A059XT19</accession>
<feature type="transmembrane region" description="Helical" evidence="2">
    <location>
        <begin position="12"/>
        <end position="33"/>
    </location>
</feature>
<evidence type="ECO:0000313" key="3">
    <source>
        <dbReference type="EMBL" id="AIA31739.1"/>
    </source>
</evidence>
<proteinExistence type="predicted"/>
<feature type="region of interest" description="Disordered" evidence="1">
    <location>
        <begin position="74"/>
        <end position="97"/>
    </location>
</feature>
<feature type="transmembrane region" description="Helical" evidence="2">
    <location>
        <begin position="99"/>
        <end position="120"/>
    </location>
</feature>
<dbReference type="KEGG" id="lfp:Y981_06820"/>
<keyword evidence="2" id="KW-1133">Transmembrane helix</keyword>
<reference evidence="3 4" key="2">
    <citation type="journal article" date="2015" name="Biomed. Res. Int.">
        <title>Effects of Arsenite Resistance on the Growth and Functional Gene Expression of Leptospirillum ferriphilum and Acidithiobacillus thiooxidans in Pure Culture and Coculture.</title>
        <authorList>
            <person name="Jiang H."/>
            <person name="Liang Y."/>
            <person name="Yin H."/>
            <person name="Xiao Y."/>
            <person name="Guo X."/>
            <person name="Xu Y."/>
            <person name="Hu Q."/>
            <person name="Liu H."/>
            <person name="Liu X."/>
        </authorList>
    </citation>
    <scope>NUCLEOTIDE SEQUENCE [LARGE SCALE GENOMIC DNA]</scope>
    <source>
        <strain evidence="3 4">YSK</strain>
    </source>
</reference>
<dbReference type="EMBL" id="CP007243">
    <property type="protein sequence ID" value="AIA31739.1"/>
    <property type="molecule type" value="Genomic_DNA"/>
</dbReference>
<name>A0A059XT19_9BACT</name>
<keyword evidence="2" id="KW-0812">Transmembrane</keyword>
<reference evidence="4" key="1">
    <citation type="submission" date="2014-02" db="EMBL/GenBank/DDBJ databases">
        <title>Complete genome sequence and comparative genomic analysis of the nitrogen-fixing bacterium Leptospirillum ferriphilum YSK.</title>
        <authorList>
            <person name="Guo X."/>
            <person name="Yin H."/>
            <person name="Liang Y."/>
            <person name="Hu Q."/>
            <person name="Ma L."/>
            <person name="Xiao Y."/>
            <person name="Zhang X."/>
            <person name="Qiu G."/>
            <person name="Liu X."/>
        </authorList>
    </citation>
    <scope>NUCLEOTIDE SEQUENCE [LARGE SCALE GENOMIC DNA]</scope>
    <source>
        <strain evidence="4">YSK</strain>
    </source>
</reference>
<dbReference type="AlphaFoldDB" id="A0A059XT19"/>
<keyword evidence="4" id="KW-1185">Reference proteome</keyword>
<evidence type="ECO:0000256" key="1">
    <source>
        <dbReference type="SAM" id="MobiDB-lite"/>
    </source>
</evidence>
<evidence type="ECO:0000256" key="2">
    <source>
        <dbReference type="SAM" id="Phobius"/>
    </source>
</evidence>
<dbReference type="Proteomes" id="UP000027059">
    <property type="component" value="Chromosome"/>
</dbReference>
<organism evidence="3 4">
    <name type="scientific">Leptospirillum ferriphilum YSK</name>
    <dbReference type="NCBI Taxonomy" id="1441628"/>
    <lineage>
        <taxon>Bacteria</taxon>
        <taxon>Pseudomonadati</taxon>
        <taxon>Nitrospirota</taxon>
        <taxon>Nitrospiria</taxon>
        <taxon>Nitrospirales</taxon>
        <taxon>Nitrospiraceae</taxon>
        <taxon>Leptospirillum</taxon>
    </lineage>
</organism>
<evidence type="ECO:0000313" key="4">
    <source>
        <dbReference type="Proteomes" id="UP000027059"/>
    </source>
</evidence>